<comment type="caution">
    <text evidence="1">The sequence shown here is derived from an EMBL/GenBank/DDBJ whole genome shotgun (WGS) entry which is preliminary data.</text>
</comment>
<organism evidence="1 2">
    <name type="scientific">Paenibacillus macerans</name>
    <name type="common">Bacillus macerans</name>
    <dbReference type="NCBI Taxonomy" id="44252"/>
    <lineage>
        <taxon>Bacteria</taxon>
        <taxon>Bacillati</taxon>
        <taxon>Bacillota</taxon>
        <taxon>Bacilli</taxon>
        <taxon>Bacillales</taxon>
        <taxon>Paenibacillaceae</taxon>
        <taxon>Paenibacillus</taxon>
    </lineage>
</organism>
<protein>
    <submittedName>
        <fullName evidence="1">Uncharacterized protein</fullName>
    </submittedName>
</protein>
<dbReference type="Proteomes" id="UP000029278">
    <property type="component" value="Unassembled WGS sequence"/>
</dbReference>
<keyword evidence="2" id="KW-1185">Reference proteome</keyword>
<dbReference type="AlphaFoldDB" id="A0A090ZMS8"/>
<reference evidence="1 2" key="1">
    <citation type="submission" date="2014-04" db="EMBL/GenBank/DDBJ databases">
        <authorList>
            <person name="Bishop-Lilly K.A."/>
            <person name="Broomall S.M."/>
            <person name="Chain P.S."/>
            <person name="Chertkov O."/>
            <person name="Coyne S.R."/>
            <person name="Daligault H.E."/>
            <person name="Davenport K.W."/>
            <person name="Erkkila T."/>
            <person name="Frey K.G."/>
            <person name="Gibbons H.S."/>
            <person name="Gu W."/>
            <person name="Jaissle J."/>
            <person name="Johnson S.L."/>
            <person name="Koroleva G.I."/>
            <person name="Ladner J.T."/>
            <person name="Lo C.-C."/>
            <person name="Minogue T.D."/>
            <person name="Munk C."/>
            <person name="Palacios G.F."/>
            <person name="Redden C.L."/>
            <person name="Rosenzweig C.N."/>
            <person name="Scholz M.B."/>
            <person name="Teshima H."/>
            <person name="Xu Y."/>
        </authorList>
    </citation>
    <scope>NUCLEOTIDE SEQUENCE [LARGE SCALE GENOMIC DNA]</scope>
    <source>
        <strain evidence="1 2">8244</strain>
    </source>
</reference>
<dbReference type="STRING" id="44252.DJ90_3729"/>
<sequence length="82" mass="9031">MSQLKDDHGWLGGLTTASTKSKCRDVKPYCRGADRNAVLSGRNAVLPALTDTTDLIWHFSTPDLQKWKAGVIKDGATRFDPE</sequence>
<evidence type="ECO:0000313" key="1">
    <source>
        <dbReference type="EMBL" id="KFN11545.1"/>
    </source>
</evidence>
<gene>
    <name evidence="1" type="ORF">DJ90_3729</name>
</gene>
<dbReference type="HOGENOM" id="CLU_2555068_0_0_9"/>
<name>A0A090ZMS8_PAEMA</name>
<proteinExistence type="predicted"/>
<dbReference type="EMBL" id="JMQA01000008">
    <property type="protein sequence ID" value="KFN11545.1"/>
    <property type="molecule type" value="Genomic_DNA"/>
</dbReference>
<accession>A0A090ZMS8</accession>
<evidence type="ECO:0000313" key="2">
    <source>
        <dbReference type="Proteomes" id="UP000029278"/>
    </source>
</evidence>